<feature type="binding site" evidence="6">
    <location>
        <position position="137"/>
    </location>
    <ligand>
        <name>substrate</name>
    </ligand>
</feature>
<keyword evidence="1 9" id="KW-0436">Ligase</keyword>
<sequence length="261" mass="27177">MCGHGLGGYPGSYKKGLPISGLDKVRSMRDAFVFHAGTAAADEGVVASGGRVLGVTALGDTVQDAIRRAYRAVSDIRWDDVCYRTDIGKKALTRLEAPPRVGIVMGSDSDVTVMDSAVGIMKKFGIPFDLTVASAHRSPQKAMAFAATARERGIQVLIAGAGHAAHLAGVIAAHTPLPVIGVPIDSSCLQGLDSLLSTVQMPPGVPVATMALGKPGAKNAGILAAQIIALSDPELAEKLDAFKAEMARQVEKKAEELERII</sequence>
<dbReference type="Pfam" id="PF02843">
    <property type="entry name" value="GARS_C"/>
    <property type="match status" value="1"/>
</dbReference>
<dbReference type="PANTHER" id="PTHR23046:SF2">
    <property type="entry name" value="PHOSPHORIBOSYLAMINOIMIDAZOLE CARBOXYLASE"/>
    <property type="match status" value="1"/>
</dbReference>
<reference evidence="10" key="1">
    <citation type="submission" date="2017-11" db="EMBL/GenBank/DDBJ databases">
        <authorList>
            <person name="Watanabe M."/>
            <person name="Kojima H."/>
        </authorList>
    </citation>
    <scope>NUCLEOTIDE SEQUENCE [LARGE SCALE GENOMIC DNA]</scope>
    <source>
        <strain evidence="10">Tokyo 01</strain>
    </source>
</reference>
<comment type="similarity">
    <text evidence="6">Belongs to the AIR carboxylase family. Class I subfamily.</text>
</comment>
<comment type="function">
    <text evidence="6">Catalyzes the conversion of N5-carboxyaminoimidazole ribonucleotide (N5-CAIR) to 4-carboxy-5-aminoimidazole ribonucleotide (CAIR).</text>
</comment>
<evidence type="ECO:0000256" key="6">
    <source>
        <dbReference type="HAMAP-Rule" id="MF_01929"/>
    </source>
</evidence>
<gene>
    <name evidence="6" type="primary">purE</name>
    <name evidence="9" type="ORF">DENIS_3969</name>
</gene>
<dbReference type="InterPro" id="IPR033747">
    <property type="entry name" value="PurE_ClassI"/>
</dbReference>
<dbReference type="InterPro" id="IPR000031">
    <property type="entry name" value="PurE_dom"/>
</dbReference>
<keyword evidence="10" id="KW-1185">Reference proteome</keyword>
<dbReference type="Pfam" id="PF00731">
    <property type="entry name" value="AIRC"/>
    <property type="match status" value="1"/>
</dbReference>
<dbReference type="HAMAP" id="MF_01929">
    <property type="entry name" value="PurE_classI"/>
    <property type="match status" value="1"/>
</dbReference>
<dbReference type="SMART" id="SM01210">
    <property type="entry name" value="GARS_C"/>
    <property type="match status" value="1"/>
</dbReference>
<evidence type="ECO:0000256" key="5">
    <source>
        <dbReference type="ARBA" id="ARBA00023235"/>
    </source>
</evidence>
<evidence type="ECO:0000256" key="3">
    <source>
        <dbReference type="ARBA" id="ARBA00022755"/>
    </source>
</evidence>
<dbReference type="GO" id="GO:0009113">
    <property type="term" value="P:purine nucleobase biosynthetic process"/>
    <property type="evidence" value="ECO:0007669"/>
    <property type="project" value="InterPro"/>
</dbReference>
<dbReference type="SUPFAM" id="SSF51246">
    <property type="entry name" value="Rudiment single hybrid motif"/>
    <property type="match status" value="1"/>
</dbReference>
<dbReference type="GO" id="GO:0034023">
    <property type="term" value="F:5-(carboxyamino)imidazole ribonucleotide mutase activity"/>
    <property type="evidence" value="ECO:0007669"/>
    <property type="project" value="UniProtKB-UniRule"/>
</dbReference>
<evidence type="ECO:0000256" key="4">
    <source>
        <dbReference type="ARBA" id="ARBA00022840"/>
    </source>
</evidence>
<dbReference type="InterPro" id="IPR020560">
    <property type="entry name" value="PRibGlycinamide_synth_C-dom"/>
</dbReference>
<evidence type="ECO:0000256" key="1">
    <source>
        <dbReference type="ARBA" id="ARBA00022598"/>
    </source>
</evidence>
<feature type="domain" description="PurE" evidence="7">
    <location>
        <begin position="99"/>
        <end position="250"/>
    </location>
</feature>
<comment type="caution">
    <text evidence="9">The sequence shown here is derived from an EMBL/GenBank/DDBJ whole genome shotgun (WGS) entry which is preliminary data.</text>
</comment>
<evidence type="ECO:0000256" key="2">
    <source>
        <dbReference type="ARBA" id="ARBA00022741"/>
    </source>
</evidence>
<dbReference type="InterPro" id="IPR011054">
    <property type="entry name" value="Rudment_hybrid_motif"/>
</dbReference>
<evidence type="ECO:0000313" key="10">
    <source>
        <dbReference type="Proteomes" id="UP000288096"/>
    </source>
</evidence>
<dbReference type="InterPro" id="IPR037123">
    <property type="entry name" value="PRibGlycinamide_synth_C_sf"/>
</dbReference>
<dbReference type="EC" id="5.4.99.18" evidence="6"/>
<dbReference type="GO" id="GO:0006189">
    <property type="term" value="P:'de novo' IMP biosynthetic process"/>
    <property type="evidence" value="ECO:0007669"/>
    <property type="project" value="UniProtKB-UniRule"/>
</dbReference>
<dbReference type="RefSeq" id="WP_369692188.1">
    <property type="nucleotide sequence ID" value="NZ_BEXT01000001.1"/>
</dbReference>
<dbReference type="GO" id="GO:0005524">
    <property type="term" value="F:ATP binding"/>
    <property type="evidence" value="ECO:0007669"/>
    <property type="project" value="UniProtKB-KW"/>
</dbReference>
<dbReference type="PANTHER" id="PTHR23046">
    <property type="entry name" value="PHOSPHORIBOSYLAMINOIMIDAZOLE CARBOXYLASE CATALYTIC SUBUNIT"/>
    <property type="match status" value="1"/>
</dbReference>
<organism evidence="9 10">
    <name type="scientific">Desulfonema ishimotonii</name>
    <dbReference type="NCBI Taxonomy" id="45657"/>
    <lineage>
        <taxon>Bacteria</taxon>
        <taxon>Pseudomonadati</taxon>
        <taxon>Thermodesulfobacteriota</taxon>
        <taxon>Desulfobacteria</taxon>
        <taxon>Desulfobacterales</taxon>
        <taxon>Desulfococcaceae</taxon>
        <taxon>Desulfonema</taxon>
    </lineage>
</organism>
<keyword evidence="3 6" id="KW-0658">Purine biosynthesis</keyword>
<dbReference type="FunFam" id="3.90.600.10:FF:000001">
    <property type="entry name" value="Trifunctional purine biosynthetic protein adenosine-3"/>
    <property type="match status" value="1"/>
</dbReference>
<keyword evidence="5 6" id="KW-0413">Isomerase</keyword>
<dbReference type="Gene3D" id="3.90.600.10">
    <property type="entry name" value="Phosphoribosylglycinamide synthetase, C-terminal domain"/>
    <property type="match status" value="1"/>
</dbReference>
<evidence type="ECO:0000259" key="8">
    <source>
        <dbReference type="SMART" id="SM01210"/>
    </source>
</evidence>
<protein>
    <recommendedName>
        <fullName evidence="6">N5-carboxyaminoimidazole ribonucleotide mutase</fullName>
        <shortName evidence="6">N5-CAIR mutase</shortName>
        <ecNumber evidence="6">5.4.99.18</ecNumber>
    </recommendedName>
    <alternativeName>
        <fullName evidence="6">5-(carboxyamino)imidazole ribonucleotide mutase</fullName>
    </alternativeName>
</protein>
<dbReference type="Gene3D" id="3.40.50.1970">
    <property type="match status" value="1"/>
</dbReference>
<dbReference type="UniPathway" id="UPA00074">
    <property type="reaction ID" value="UER00943"/>
</dbReference>
<dbReference type="SMART" id="SM01001">
    <property type="entry name" value="AIRC"/>
    <property type="match status" value="1"/>
</dbReference>
<feature type="domain" description="Phosphoribosylglycinamide synthetase C-domain" evidence="8">
    <location>
        <begin position="7"/>
        <end position="92"/>
    </location>
</feature>
<comment type="catalytic activity">
    <reaction evidence="6">
        <text>5-carboxyamino-1-(5-phospho-D-ribosyl)imidazole + H(+) = 5-amino-1-(5-phospho-D-ribosyl)imidazole-4-carboxylate</text>
        <dbReference type="Rhea" id="RHEA:13193"/>
        <dbReference type="ChEBI" id="CHEBI:15378"/>
        <dbReference type="ChEBI" id="CHEBI:58730"/>
        <dbReference type="ChEBI" id="CHEBI:77657"/>
        <dbReference type="EC" id="5.4.99.18"/>
    </reaction>
</comment>
<comment type="pathway">
    <text evidence="6">Purine metabolism; IMP biosynthesis via de novo pathway; 5-amino-1-(5-phospho-D-ribosyl)imidazole-4-carboxylate from 5-amino-1-(5-phospho-D-ribosyl)imidazole (N5-CAIR route): step 2/2.</text>
</comment>
<keyword evidence="4" id="KW-0067">ATP-binding</keyword>
<keyword evidence="2" id="KW-0547">Nucleotide-binding</keyword>
<dbReference type="Proteomes" id="UP000288096">
    <property type="component" value="Unassembled WGS sequence"/>
</dbReference>
<proteinExistence type="inferred from homology"/>
<dbReference type="InterPro" id="IPR024694">
    <property type="entry name" value="PurE_prokaryotes"/>
</dbReference>
<feature type="binding site" evidence="6">
    <location>
        <position position="110"/>
    </location>
    <ligand>
        <name>substrate</name>
    </ligand>
</feature>
<evidence type="ECO:0000313" key="9">
    <source>
        <dbReference type="EMBL" id="GBC62981.1"/>
    </source>
</evidence>
<name>A0A401G189_9BACT</name>
<dbReference type="AlphaFoldDB" id="A0A401G189"/>
<dbReference type="EMBL" id="BEXT01000001">
    <property type="protein sequence ID" value="GBC62981.1"/>
    <property type="molecule type" value="Genomic_DNA"/>
</dbReference>
<dbReference type="NCBIfam" id="TIGR01162">
    <property type="entry name" value="purE"/>
    <property type="match status" value="1"/>
</dbReference>
<accession>A0A401G189</accession>
<evidence type="ECO:0000259" key="7">
    <source>
        <dbReference type="SMART" id="SM01001"/>
    </source>
</evidence>
<reference evidence="10" key="2">
    <citation type="submission" date="2019-01" db="EMBL/GenBank/DDBJ databases">
        <title>Genome sequence of Desulfonema ishimotonii strain Tokyo 01.</title>
        <authorList>
            <person name="Fukui M."/>
        </authorList>
    </citation>
    <scope>NUCLEOTIDE SEQUENCE [LARGE SCALE GENOMIC DNA]</scope>
    <source>
        <strain evidence="10">Tokyo 01</strain>
    </source>
</reference>
<feature type="binding site" evidence="6">
    <location>
        <position position="107"/>
    </location>
    <ligand>
        <name>substrate</name>
    </ligand>
</feature>
<dbReference type="SUPFAM" id="SSF52255">
    <property type="entry name" value="N5-CAIR mutase (phosphoribosylaminoimidazole carboxylase, PurE)"/>
    <property type="match status" value="1"/>
</dbReference>
<dbReference type="GO" id="GO:0004637">
    <property type="term" value="F:phosphoribosylamine-glycine ligase activity"/>
    <property type="evidence" value="ECO:0007669"/>
    <property type="project" value="InterPro"/>
</dbReference>